<organism evidence="2 3">
    <name type="scientific">Chitinophaga skermanii</name>
    <dbReference type="NCBI Taxonomy" id="331697"/>
    <lineage>
        <taxon>Bacteria</taxon>
        <taxon>Pseudomonadati</taxon>
        <taxon>Bacteroidota</taxon>
        <taxon>Chitinophagia</taxon>
        <taxon>Chitinophagales</taxon>
        <taxon>Chitinophagaceae</taxon>
        <taxon>Chitinophaga</taxon>
    </lineage>
</organism>
<gene>
    <name evidence="2" type="ORF">LX64_02257</name>
</gene>
<dbReference type="EMBL" id="QLLL01000004">
    <property type="protein sequence ID" value="RAJ05103.1"/>
    <property type="molecule type" value="Genomic_DNA"/>
</dbReference>
<comment type="caution">
    <text evidence="2">The sequence shown here is derived from an EMBL/GenBank/DDBJ whole genome shotgun (WGS) entry which is preliminary data.</text>
</comment>
<keyword evidence="1" id="KW-0472">Membrane</keyword>
<protein>
    <submittedName>
        <fullName evidence="2">Uncharacterized protein</fullName>
    </submittedName>
</protein>
<dbReference type="AlphaFoldDB" id="A0A327QP35"/>
<keyword evidence="3" id="KW-1185">Reference proteome</keyword>
<evidence type="ECO:0000313" key="2">
    <source>
        <dbReference type="EMBL" id="RAJ05103.1"/>
    </source>
</evidence>
<proteinExistence type="predicted"/>
<reference evidence="2 3" key="1">
    <citation type="submission" date="2018-06" db="EMBL/GenBank/DDBJ databases">
        <title>Genomic Encyclopedia of Archaeal and Bacterial Type Strains, Phase II (KMG-II): from individual species to whole genera.</title>
        <authorList>
            <person name="Goeker M."/>
        </authorList>
    </citation>
    <scope>NUCLEOTIDE SEQUENCE [LARGE SCALE GENOMIC DNA]</scope>
    <source>
        <strain evidence="2 3">DSM 23857</strain>
    </source>
</reference>
<keyword evidence="1" id="KW-1133">Transmembrane helix</keyword>
<feature type="transmembrane region" description="Helical" evidence="1">
    <location>
        <begin position="12"/>
        <end position="33"/>
    </location>
</feature>
<evidence type="ECO:0000256" key="1">
    <source>
        <dbReference type="SAM" id="Phobius"/>
    </source>
</evidence>
<keyword evidence="1" id="KW-0812">Transmembrane</keyword>
<accession>A0A327QP35</accession>
<name>A0A327QP35_9BACT</name>
<evidence type="ECO:0000313" key="3">
    <source>
        <dbReference type="Proteomes" id="UP000249547"/>
    </source>
</evidence>
<sequence length="43" mass="5036">MTKIFAGLGLKEIKAFIFNINVIYELLMCYYINDGKLLFTLFL</sequence>
<dbReference type="Proteomes" id="UP000249547">
    <property type="component" value="Unassembled WGS sequence"/>
</dbReference>